<dbReference type="EMBL" id="PJNB01000001">
    <property type="protein sequence ID" value="PKW18700.1"/>
    <property type="molecule type" value="Genomic_DNA"/>
</dbReference>
<evidence type="ECO:0000313" key="3">
    <source>
        <dbReference type="Proteomes" id="UP000233786"/>
    </source>
</evidence>
<name>A0A2N3Y719_SACSN</name>
<proteinExistence type="predicted"/>
<evidence type="ECO:0000313" key="2">
    <source>
        <dbReference type="EMBL" id="PKW18700.1"/>
    </source>
</evidence>
<gene>
    <name evidence="2" type="ORF">A8926_6821</name>
</gene>
<sequence>MTDPRIPEHLGRFLGQGTQAETLQRGVQLWRYERPEFVSFATHGLSTLDVAALKPQELVCSVEHGQDGAAAHLVTTMLDMIIKADHGPVAPQLIPAQQPILAGTQITGLLATSHPYLDEPFNAIRDDHGTIQTQIITLIPLTGIEVARAQSSGLDALEASLEQADPPLLDVTRAPT</sequence>
<dbReference type="AlphaFoldDB" id="A0A2N3Y719"/>
<dbReference type="RefSeq" id="WP_010310144.1">
    <property type="nucleotide sequence ID" value="NZ_CP061007.1"/>
</dbReference>
<keyword evidence="3" id="KW-1185">Reference proteome</keyword>
<organism evidence="2 3">
    <name type="scientific">Saccharopolyspora spinosa</name>
    <dbReference type="NCBI Taxonomy" id="60894"/>
    <lineage>
        <taxon>Bacteria</taxon>
        <taxon>Bacillati</taxon>
        <taxon>Actinomycetota</taxon>
        <taxon>Actinomycetes</taxon>
        <taxon>Pseudonocardiales</taxon>
        <taxon>Pseudonocardiaceae</taxon>
        <taxon>Saccharopolyspora</taxon>
    </lineage>
</organism>
<comment type="caution">
    <text evidence="2">The sequence shown here is derived from an EMBL/GenBank/DDBJ whole genome shotgun (WGS) entry which is preliminary data.</text>
</comment>
<dbReference type="InterPro" id="IPR020941">
    <property type="entry name" value="SUFU-like_domain"/>
</dbReference>
<accession>A0A2N3Y719</accession>
<dbReference type="Proteomes" id="UP000233786">
    <property type="component" value="Unassembled WGS sequence"/>
</dbReference>
<dbReference type="STRING" id="994479.GCA_000194155_04844"/>
<feature type="domain" description="Suppressor of fused-like" evidence="1">
    <location>
        <begin position="33"/>
        <end position="173"/>
    </location>
</feature>
<reference evidence="2" key="1">
    <citation type="submission" date="2017-12" db="EMBL/GenBank/DDBJ databases">
        <title>Sequencing the genomes of 1000 Actinobacteria strains.</title>
        <authorList>
            <person name="Klenk H.-P."/>
        </authorList>
    </citation>
    <scope>NUCLEOTIDE SEQUENCE [LARGE SCALE GENOMIC DNA]</scope>
    <source>
        <strain evidence="2">DSM 44228</strain>
    </source>
</reference>
<evidence type="ECO:0000259" key="1">
    <source>
        <dbReference type="Pfam" id="PF05076"/>
    </source>
</evidence>
<protein>
    <submittedName>
        <fullName evidence="2">Suppressor of fused protein SUFU</fullName>
    </submittedName>
</protein>
<dbReference type="Pfam" id="PF05076">
    <property type="entry name" value="SUFU"/>
    <property type="match status" value="1"/>
</dbReference>
<dbReference type="OrthoDB" id="3684558at2"/>